<dbReference type="CDD" id="cd06222">
    <property type="entry name" value="RNase_H_like"/>
    <property type="match status" value="1"/>
</dbReference>
<evidence type="ECO:0000313" key="2">
    <source>
        <dbReference type="EMBL" id="KAE8124743.1"/>
    </source>
</evidence>
<dbReference type="OrthoDB" id="1428651at2759"/>
<organism evidence="2 3">
    <name type="scientific">Carpinus fangiana</name>
    <dbReference type="NCBI Taxonomy" id="176857"/>
    <lineage>
        <taxon>Eukaryota</taxon>
        <taxon>Viridiplantae</taxon>
        <taxon>Streptophyta</taxon>
        <taxon>Embryophyta</taxon>
        <taxon>Tracheophyta</taxon>
        <taxon>Spermatophyta</taxon>
        <taxon>Magnoliopsida</taxon>
        <taxon>eudicotyledons</taxon>
        <taxon>Gunneridae</taxon>
        <taxon>Pentapetalae</taxon>
        <taxon>rosids</taxon>
        <taxon>fabids</taxon>
        <taxon>Fagales</taxon>
        <taxon>Betulaceae</taxon>
        <taxon>Carpinus</taxon>
    </lineage>
</organism>
<dbReference type="PANTHER" id="PTHR47723:SF21">
    <property type="entry name" value="POLYNUCLEOTIDYL TRANSFERASE, RIBONUCLEASE H-LIKE SUPERFAMILY PROTEIN"/>
    <property type="match status" value="1"/>
</dbReference>
<dbReference type="Gene3D" id="3.30.420.10">
    <property type="entry name" value="Ribonuclease H-like superfamily/Ribonuclease H"/>
    <property type="match status" value="1"/>
</dbReference>
<keyword evidence="3" id="KW-1185">Reference proteome</keyword>
<dbReference type="PANTHER" id="PTHR47723">
    <property type="entry name" value="OS05G0353850 PROTEIN"/>
    <property type="match status" value="1"/>
</dbReference>
<dbReference type="GO" id="GO:0004523">
    <property type="term" value="F:RNA-DNA hybrid ribonuclease activity"/>
    <property type="evidence" value="ECO:0007669"/>
    <property type="project" value="InterPro"/>
</dbReference>
<dbReference type="Proteomes" id="UP000327013">
    <property type="component" value="Chromosome 8"/>
</dbReference>
<reference evidence="2 3" key="1">
    <citation type="submission" date="2019-06" db="EMBL/GenBank/DDBJ databases">
        <title>A chromosomal-level reference genome of Carpinus fangiana (Coryloideae, Betulaceae).</title>
        <authorList>
            <person name="Yang X."/>
            <person name="Wang Z."/>
            <person name="Zhang L."/>
            <person name="Hao G."/>
            <person name="Liu J."/>
            <person name="Yang Y."/>
        </authorList>
    </citation>
    <scope>NUCLEOTIDE SEQUENCE [LARGE SCALE GENOMIC DNA]</scope>
    <source>
        <strain evidence="2">Cfa_2016G</strain>
        <tissue evidence="2">Leaf</tissue>
    </source>
</reference>
<dbReference type="InterPro" id="IPR036397">
    <property type="entry name" value="RNaseH_sf"/>
</dbReference>
<protein>
    <recommendedName>
        <fullName evidence="1">RNase H type-1 domain-containing protein</fullName>
    </recommendedName>
</protein>
<proteinExistence type="predicted"/>
<dbReference type="EMBL" id="CM017328">
    <property type="protein sequence ID" value="KAE8124743.1"/>
    <property type="molecule type" value="Genomic_DNA"/>
</dbReference>
<sequence length="97" mass="10994">MAGCGVWTTNGIYKYIFEGDSLEVVNALRSDDSCWTQYGMMINEEKEGLLRLQKWNVQHVRREANAVAHRLAKEALVLGDKNMARSYFLYSGCNPCG</sequence>
<dbReference type="InterPro" id="IPR002156">
    <property type="entry name" value="RNaseH_domain"/>
</dbReference>
<dbReference type="InterPro" id="IPR044730">
    <property type="entry name" value="RNase_H-like_dom_plant"/>
</dbReference>
<evidence type="ECO:0000313" key="3">
    <source>
        <dbReference type="Proteomes" id="UP000327013"/>
    </source>
</evidence>
<dbReference type="Pfam" id="PF13456">
    <property type="entry name" value="RVT_3"/>
    <property type="match status" value="1"/>
</dbReference>
<dbReference type="InterPro" id="IPR012337">
    <property type="entry name" value="RNaseH-like_sf"/>
</dbReference>
<dbReference type="GO" id="GO:0003676">
    <property type="term" value="F:nucleic acid binding"/>
    <property type="evidence" value="ECO:0007669"/>
    <property type="project" value="InterPro"/>
</dbReference>
<dbReference type="SUPFAM" id="SSF53098">
    <property type="entry name" value="Ribonuclease H-like"/>
    <property type="match status" value="1"/>
</dbReference>
<gene>
    <name evidence="2" type="ORF">FH972_019600</name>
</gene>
<dbReference type="InterPro" id="IPR053151">
    <property type="entry name" value="RNase_H-like"/>
</dbReference>
<evidence type="ECO:0000259" key="1">
    <source>
        <dbReference type="Pfam" id="PF13456"/>
    </source>
</evidence>
<feature type="domain" description="RNase H type-1" evidence="1">
    <location>
        <begin position="9"/>
        <end position="75"/>
    </location>
</feature>
<dbReference type="AlphaFoldDB" id="A0A5N6RU50"/>
<accession>A0A5N6RU50</accession>
<name>A0A5N6RU50_9ROSI</name>